<comment type="subcellular location">
    <subcellularLocation>
        <location evidence="8">Cell inner membrane</location>
        <topology evidence="8">Multi-pass membrane protein</topology>
    </subcellularLocation>
    <subcellularLocation>
        <location evidence="1">Cell membrane</location>
        <topology evidence="1">Multi-pass membrane protein</topology>
    </subcellularLocation>
</comment>
<feature type="transmembrane region" description="Helical" evidence="8">
    <location>
        <begin position="154"/>
        <end position="179"/>
    </location>
</feature>
<comment type="caution">
    <text evidence="9">The sequence shown here is derived from an EMBL/GenBank/DDBJ whole genome shotgun (WGS) entry which is preliminary data.</text>
</comment>
<feature type="transmembrane region" description="Helical" evidence="8">
    <location>
        <begin position="199"/>
        <end position="217"/>
    </location>
</feature>
<feature type="transmembrane region" description="Helical" evidence="8">
    <location>
        <begin position="224"/>
        <end position="246"/>
    </location>
</feature>
<dbReference type="GO" id="GO:0005886">
    <property type="term" value="C:plasma membrane"/>
    <property type="evidence" value="ECO:0007669"/>
    <property type="project" value="UniProtKB-SubCell"/>
</dbReference>
<dbReference type="InterPro" id="IPR003804">
    <property type="entry name" value="Lactate_perm"/>
</dbReference>
<proteinExistence type="inferred from homology"/>
<keyword evidence="5 8" id="KW-0812">Transmembrane</keyword>
<feature type="transmembrane region" description="Helical" evidence="8">
    <location>
        <begin position="12"/>
        <end position="34"/>
    </location>
</feature>
<evidence type="ECO:0000256" key="1">
    <source>
        <dbReference type="ARBA" id="ARBA00004651"/>
    </source>
</evidence>
<dbReference type="GO" id="GO:0015129">
    <property type="term" value="F:lactate transmembrane transporter activity"/>
    <property type="evidence" value="ECO:0007669"/>
    <property type="project" value="UniProtKB-UniRule"/>
</dbReference>
<accession>A0A937CTX9</accession>
<feature type="transmembrane region" description="Helical" evidence="8">
    <location>
        <begin position="525"/>
        <end position="546"/>
    </location>
</feature>
<dbReference type="EMBL" id="JAEQNE010000002">
    <property type="protein sequence ID" value="MBL0391457.1"/>
    <property type="molecule type" value="Genomic_DNA"/>
</dbReference>
<dbReference type="PANTHER" id="PTHR30003:SF0">
    <property type="entry name" value="GLYCOLATE PERMEASE GLCA-RELATED"/>
    <property type="match status" value="1"/>
</dbReference>
<feature type="transmembrane region" description="Helical" evidence="8">
    <location>
        <begin position="40"/>
        <end position="60"/>
    </location>
</feature>
<evidence type="ECO:0000256" key="8">
    <source>
        <dbReference type="RuleBase" id="RU365092"/>
    </source>
</evidence>
<evidence type="ECO:0000256" key="5">
    <source>
        <dbReference type="ARBA" id="ARBA00022692"/>
    </source>
</evidence>
<comment type="similarity">
    <text evidence="2 8">Belongs to the lactate permease family.</text>
</comment>
<protein>
    <recommendedName>
        <fullName evidence="8">L-lactate permease</fullName>
    </recommendedName>
</protein>
<reference evidence="9 10" key="1">
    <citation type="journal article" date="2017" name="Int. J. Syst. Evol. Microbiol.">
        <title>Ramlibacter monticola sp. nov., isolated from forest soil.</title>
        <authorList>
            <person name="Chaudhary D.K."/>
            <person name="Kim J."/>
        </authorList>
    </citation>
    <scope>NUCLEOTIDE SEQUENCE [LARGE SCALE GENOMIC DNA]</scope>
    <source>
        <strain evidence="9 10">KACC 19175</strain>
    </source>
</reference>
<organism evidence="9 10">
    <name type="scientific">Ramlibacter monticola</name>
    <dbReference type="NCBI Taxonomy" id="1926872"/>
    <lineage>
        <taxon>Bacteria</taxon>
        <taxon>Pseudomonadati</taxon>
        <taxon>Pseudomonadota</taxon>
        <taxon>Betaproteobacteria</taxon>
        <taxon>Burkholderiales</taxon>
        <taxon>Comamonadaceae</taxon>
        <taxon>Ramlibacter</taxon>
    </lineage>
</organism>
<dbReference type="Pfam" id="PF02652">
    <property type="entry name" value="Lactate_perm"/>
    <property type="match status" value="1"/>
</dbReference>
<feature type="transmembrane region" description="Helical" evidence="8">
    <location>
        <begin position="72"/>
        <end position="91"/>
    </location>
</feature>
<evidence type="ECO:0000256" key="2">
    <source>
        <dbReference type="ARBA" id="ARBA00010100"/>
    </source>
</evidence>
<dbReference type="NCBIfam" id="TIGR00795">
    <property type="entry name" value="lctP"/>
    <property type="match status" value="1"/>
</dbReference>
<dbReference type="NCBIfam" id="NF007740">
    <property type="entry name" value="PRK10420.1"/>
    <property type="match status" value="1"/>
</dbReference>
<feature type="transmembrane region" description="Helical" evidence="8">
    <location>
        <begin position="119"/>
        <end position="147"/>
    </location>
</feature>
<keyword evidence="10" id="KW-1185">Reference proteome</keyword>
<evidence type="ECO:0000256" key="4">
    <source>
        <dbReference type="ARBA" id="ARBA00022475"/>
    </source>
</evidence>
<keyword evidence="3 8" id="KW-0813">Transport</keyword>
<evidence type="ECO:0000256" key="7">
    <source>
        <dbReference type="ARBA" id="ARBA00023136"/>
    </source>
</evidence>
<feature type="transmembrane region" description="Helical" evidence="8">
    <location>
        <begin position="364"/>
        <end position="383"/>
    </location>
</feature>
<feature type="transmembrane region" description="Helical" evidence="8">
    <location>
        <begin position="252"/>
        <end position="269"/>
    </location>
</feature>
<keyword evidence="8" id="KW-0997">Cell inner membrane</keyword>
<keyword evidence="6 8" id="KW-1133">Transmembrane helix</keyword>
<comment type="function">
    <text evidence="8">Uptake of L-lactate across the membrane. Can also transport D-lactate and glycolate.</text>
</comment>
<feature type="transmembrane region" description="Helical" evidence="8">
    <location>
        <begin position="403"/>
        <end position="421"/>
    </location>
</feature>
<evidence type="ECO:0000313" key="10">
    <source>
        <dbReference type="Proteomes" id="UP000599109"/>
    </source>
</evidence>
<keyword evidence="7 8" id="KW-0472">Membrane</keyword>
<evidence type="ECO:0000256" key="3">
    <source>
        <dbReference type="ARBA" id="ARBA00022448"/>
    </source>
</evidence>
<evidence type="ECO:0000256" key="6">
    <source>
        <dbReference type="ARBA" id="ARBA00022989"/>
    </source>
</evidence>
<feature type="transmembrane region" description="Helical" evidence="8">
    <location>
        <begin position="290"/>
        <end position="314"/>
    </location>
</feature>
<dbReference type="GO" id="GO:0015295">
    <property type="term" value="F:solute:proton symporter activity"/>
    <property type="evidence" value="ECO:0007669"/>
    <property type="project" value="TreeGrafter"/>
</dbReference>
<dbReference type="Proteomes" id="UP000599109">
    <property type="component" value="Unassembled WGS sequence"/>
</dbReference>
<name>A0A937CTX9_9BURK</name>
<feature type="transmembrane region" description="Helical" evidence="8">
    <location>
        <begin position="558"/>
        <end position="581"/>
    </location>
</feature>
<evidence type="ECO:0000313" key="9">
    <source>
        <dbReference type="EMBL" id="MBL0391457.1"/>
    </source>
</evidence>
<gene>
    <name evidence="9" type="primary">lldP</name>
    <name evidence="9" type="ORF">JJ685_09930</name>
</gene>
<sequence length="586" mass="62419">MQTWQQIYDPFGNLWLSALVAAIPIIFFFMALAIWRMKGYIAGTITVLLSLGVAVFAYGMPADMALASAGYGFFYGLWPIAWIIVTAVFLYKVTVKTGQFDIIRASVVSLTEDQRLQMLLVGFSFGAFLEGAAGFGAPVAITAALLVGLGFNPLYAAGLCLITNTAPVAFGAMGIPIIVAGQVTSLDPFHIGQMAGRQLPLLSVIVPFWVIAMMDGWRGIRETYPAILVCGVSFAVTQYFTANYIGPELPDITSALVSLISLSVFLRFWKPKRIFRFEGQETVAKAERKHSLGAVLKAWSPFAILTVVVTIWSLKPFKALFAKGGALAWTVITTPVPFLDKLAVKMPPIVKAASPYAASYSFNWLSATGTAILIAAIISLVLLRMRPMDALRAFAGTFKELALPIYSIGMVLGFAFIANYSGLSATLALLLAGTGVAFTFFSPFLGWLGVFLTGSDTSANALFCNLQATTAQQIGVPDTLLVAANTTGGVTGKMISPQSIAVATAAVGLVGKESDLFRFTVKHSLMLATLVGIITTLQAYVFPWMIPGHTGQGTALPAAASSTPLWIAAAAIGAALLAMVLRRRRA</sequence>
<dbReference type="AlphaFoldDB" id="A0A937CTX9"/>
<keyword evidence="4" id="KW-1003">Cell membrane</keyword>
<feature type="transmembrane region" description="Helical" evidence="8">
    <location>
        <begin position="427"/>
        <end position="452"/>
    </location>
</feature>
<dbReference type="PANTHER" id="PTHR30003">
    <property type="entry name" value="L-LACTATE PERMEASE"/>
    <property type="match status" value="1"/>
</dbReference>